<dbReference type="InterPro" id="IPR050739">
    <property type="entry name" value="MFP"/>
</dbReference>
<feature type="domain" description="Multidrug export protein EmrA/FarA alpha-helical hairpin" evidence="4">
    <location>
        <begin position="120"/>
        <end position="234"/>
    </location>
</feature>
<protein>
    <submittedName>
        <fullName evidence="6">Efflux RND transporter periplasmic adaptor subunit</fullName>
    </submittedName>
</protein>
<evidence type="ECO:0000256" key="3">
    <source>
        <dbReference type="SAM" id="Phobius"/>
    </source>
</evidence>
<name>A0ABS6BHL0_9SPHN</name>
<comment type="subcellular location">
    <subcellularLocation>
        <location evidence="1">Cell envelope</location>
    </subcellularLocation>
</comment>
<accession>A0ABS6BHL0</accession>
<evidence type="ECO:0000259" key="5">
    <source>
        <dbReference type="Pfam" id="PF25963"/>
    </source>
</evidence>
<dbReference type="PANTHER" id="PTHR30386:SF19">
    <property type="entry name" value="MULTIDRUG EXPORT PROTEIN EMRA-RELATED"/>
    <property type="match status" value="1"/>
</dbReference>
<dbReference type="EMBL" id="JAHKRT010000003">
    <property type="protein sequence ID" value="MBU3077791.1"/>
    <property type="molecule type" value="Genomic_DNA"/>
</dbReference>
<keyword evidence="3" id="KW-0812">Transmembrane</keyword>
<dbReference type="RefSeq" id="WP_216322819.1">
    <property type="nucleotide sequence ID" value="NZ_JAHKRT010000003.1"/>
</dbReference>
<feature type="domain" description="p-hydroxybenzoic acid efflux pump subunit AaeA-like beta-barrel" evidence="5">
    <location>
        <begin position="276"/>
        <end position="368"/>
    </location>
</feature>
<keyword evidence="3" id="KW-1133">Transmembrane helix</keyword>
<dbReference type="Proteomes" id="UP000776276">
    <property type="component" value="Unassembled WGS sequence"/>
</dbReference>
<evidence type="ECO:0000313" key="6">
    <source>
        <dbReference type="EMBL" id="MBU3077791.1"/>
    </source>
</evidence>
<feature type="compositionally biased region" description="Basic and acidic residues" evidence="2">
    <location>
        <begin position="1"/>
        <end position="11"/>
    </location>
</feature>
<keyword evidence="7" id="KW-1185">Reference proteome</keyword>
<dbReference type="Pfam" id="PF25963">
    <property type="entry name" value="Beta-barrel_AAEA"/>
    <property type="match status" value="1"/>
</dbReference>
<dbReference type="Pfam" id="PF25885">
    <property type="entry name" value="HH_EMRA"/>
    <property type="match status" value="1"/>
</dbReference>
<dbReference type="InterPro" id="IPR058634">
    <property type="entry name" value="AaeA-lik-b-barrel"/>
</dbReference>
<sequence>MKLDETSDRSTDTNAGEAGGASTRSAPAAPPPAPAAPAGASRARKRGFLVLGAAVLLGGAAFGAYELMQPPSESTDDAYVAGDVVAITAREAATVIALHADNTEAVKRGQPLIELDPAAADATMASAEAELARAVRNVRSDFSKVDEYGAEIVRAEAELARARADLGRRQSAAREGAVSGEEVAHAADEVRTAAATLALARSRRAQAQASVQGTKVETNPDVLAAIAAVRRAAIVQGHMRLTAPVDGVVAQRTVQLGQQVQPGTPLMAVVPLDRLWVDANFRETQLADLRVGQPATIESDVYGGKVKFRGHVLGLGAGSGNAFALLPPQNASGNWIKIVQRLPVRIALDSGELRQNPLRVGLSVTVKVDTRDHSGAPIARAAAAQPFAVQASQTGGPEVEARINKIIAENRGKAAR</sequence>
<dbReference type="InterPro" id="IPR058633">
    <property type="entry name" value="EmrA/FarA_HH"/>
</dbReference>
<evidence type="ECO:0000259" key="4">
    <source>
        <dbReference type="Pfam" id="PF25885"/>
    </source>
</evidence>
<proteinExistence type="predicted"/>
<organism evidence="6 7">
    <name type="scientific">Sphingomonas quercus</name>
    <dbReference type="NCBI Taxonomy" id="2842451"/>
    <lineage>
        <taxon>Bacteria</taxon>
        <taxon>Pseudomonadati</taxon>
        <taxon>Pseudomonadota</taxon>
        <taxon>Alphaproteobacteria</taxon>
        <taxon>Sphingomonadales</taxon>
        <taxon>Sphingomonadaceae</taxon>
        <taxon>Sphingomonas</taxon>
    </lineage>
</organism>
<feature type="transmembrane region" description="Helical" evidence="3">
    <location>
        <begin position="47"/>
        <end position="65"/>
    </location>
</feature>
<comment type="caution">
    <text evidence="6">The sequence shown here is derived from an EMBL/GenBank/DDBJ whole genome shotgun (WGS) entry which is preliminary data.</text>
</comment>
<dbReference type="PANTHER" id="PTHR30386">
    <property type="entry name" value="MEMBRANE FUSION SUBUNIT OF EMRAB-TOLC MULTIDRUG EFFLUX PUMP"/>
    <property type="match status" value="1"/>
</dbReference>
<evidence type="ECO:0000313" key="7">
    <source>
        <dbReference type="Proteomes" id="UP000776276"/>
    </source>
</evidence>
<evidence type="ECO:0000256" key="2">
    <source>
        <dbReference type="SAM" id="MobiDB-lite"/>
    </source>
</evidence>
<keyword evidence="3" id="KW-0472">Membrane</keyword>
<feature type="region of interest" description="Disordered" evidence="2">
    <location>
        <begin position="1"/>
        <end position="40"/>
    </location>
</feature>
<reference evidence="6 7" key="1">
    <citation type="submission" date="2021-06" db="EMBL/GenBank/DDBJ databases">
        <title>Sphingomonas sp. XMGL2, whole genome shotgun sequencing project.</title>
        <authorList>
            <person name="Zhao G."/>
            <person name="Shen L."/>
        </authorList>
    </citation>
    <scope>NUCLEOTIDE SEQUENCE [LARGE SCALE GENOMIC DNA]</scope>
    <source>
        <strain evidence="6 7">XMGL2</strain>
    </source>
</reference>
<gene>
    <name evidence="6" type="ORF">KOF26_07920</name>
</gene>
<evidence type="ECO:0000256" key="1">
    <source>
        <dbReference type="ARBA" id="ARBA00004196"/>
    </source>
</evidence>